<feature type="transmembrane region" description="Helical" evidence="8">
    <location>
        <begin position="328"/>
        <end position="346"/>
    </location>
</feature>
<evidence type="ECO:0000256" key="5">
    <source>
        <dbReference type="ARBA" id="ARBA00022989"/>
    </source>
</evidence>
<feature type="transmembrane region" description="Helical" evidence="8">
    <location>
        <begin position="177"/>
        <end position="200"/>
    </location>
</feature>
<keyword evidence="4 8" id="KW-0812">Transmembrane</keyword>
<dbReference type="InterPro" id="IPR005828">
    <property type="entry name" value="MFS_sugar_transport-like"/>
</dbReference>
<feature type="domain" description="Major facilitator superfamily (MFS) profile" evidence="9">
    <location>
        <begin position="39"/>
        <end position="444"/>
    </location>
</feature>
<comment type="caution">
    <text evidence="10">The sequence shown here is derived from an EMBL/GenBank/DDBJ whole genome shotgun (WGS) entry which is preliminary data.</text>
</comment>
<dbReference type="InterPro" id="IPR005829">
    <property type="entry name" value="Sugar_transporter_CS"/>
</dbReference>
<dbReference type="SUPFAM" id="SSF103473">
    <property type="entry name" value="MFS general substrate transporter"/>
    <property type="match status" value="1"/>
</dbReference>
<comment type="subcellular location">
    <subcellularLocation>
        <location evidence="1">Cell membrane</location>
        <topology evidence="1">Multi-pass membrane protein</topology>
    </subcellularLocation>
</comment>
<keyword evidence="5 8" id="KW-1133">Transmembrane helix</keyword>
<gene>
    <name evidence="10" type="ORF">ACH4F9_41120</name>
</gene>
<evidence type="ECO:0000256" key="6">
    <source>
        <dbReference type="ARBA" id="ARBA00023136"/>
    </source>
</evidence>
<dbReference type="PANTHER" id="PTHR43045:SF1">
    <property type="entry name" value="SHIKIMATE TRANSPORTER"/>
    <property type="match status" value="1"/>
</dbReference>
<feature type="transmembrane region" description="Helical" evidence="8">
    <location>
        <begin position="299"/>
        <end position="316"/>
    </location>
</feature>
<dbReference type="InterPro" id="IPR011701">
    <property type="entry name" value="MFS"/>
</dbReference>
<evidence type="ECO:0000313" key="10">
    <source>
        <dbReference type="EMBL" id="MFH8551406.1"/>
    </source>
</evidence>
<evidence type="ECO:0000256" key="7">
    <source>
        <dbReference type="SAM" id="MobiDB-lite"/>
    </source>
</evidence>
<evidence type="ECO:0000259" key="9">
    <source>
        <dbReference type="PROSITE" id="PS50850"/>
    </source>
</evidence>
<evidence type="ECO:0000256" key="2">
    <source>
        <dbReference type="ARBA" id="ARBA00022448"/>
    </source>
</evidence>
<dbReference type="PROSITE" id="PS00217">
    <property type="entry name" value="SUGAR_TRANSPORT_2"/>
    <property type="match status" value="1"/>
</dbReference>
<dbReference type="PANTHER" id="PTHR43045">
    <property type="entry name" value="SHIKIMATE TRANSPORTER"/>
    <property type="match status" value="1"/>
</dbReference>
<feature type="transmembrane region" description="Helical" evidence="8">
    <location>
        <begin position="266"/>
        <end position="287"/>
    </location>
</feature>
<dbReference type="InterPro" id="IPR020846">
    <property type="entry name" value="MFS_dom"/>
</dbReference>
<feature type="transmembrane region" description="Helical" evidence="8">
    <location>
        <begin position="112"/>
        <end position="130"/>
    </location>
</feature>
<protein>
    <submittedName>
        <fullName evidence="10">MFS transporter</fullName>
    </submittedName>
</protein>
<evidence type="ECO:0000256" key="8">
    <source>
        <dbReference type="SAM" id="Phobius"/>
    </source>
</evidence>
<keyword evidence="3" id="KW-1003">Cell membrane</keyword>
<evidence type="ECO:0000256" key="4">
    <source>
        <dbReference type="ARBA" id="ARBA00022692"/>
    </source>
</evidence>
<feature type="transmembrane region" description="Helical" evidence="8">
    <location>
        <begin position="392"/>
        <end position="415"/>
    </location>
</feature>
<feature type="transmembrane region" description="Helical" evidence="8">
    <location>
        <begin position="352"/>
        <end position="371"/>
    </location>
</feature>
<dbReference type="EMBL" id="JBIRGQ010000011">
    <property type="protein sequence ID" value="MFH8551406.1"/>
    <property type="molecule type" value="Genomic_DNA"/>
</dbReference>
<feature type="transmembrane region" description="Helical" evidence="8">
    <location>
        <begin position="212"/>
        <end position="231"/>
    </location>
</feature>
<dbReference type="Pfam" id="PF07690">
    <property type="entry name" value="MFS_1"/>
    <property type="match status" value="1"/>
</dbReference>
<evidence type="ECO:0000256" key="1">
    <source>
        <dbReference type="ARBA" id="ARBA00004651"/>
    </source>
</evidence>
<proteinExistence type="predicted"/>
<dbReference type="Gene3D" id="1.20.1250.20">
    <property type="entry name" value="MFS general substrate transporter like domains"/>
    <property type="match status" value="2"/>
</dbReference>
<dbReference type="CDD" id="cd17369">
    <property type="entry name" value="MFS_ShiA_like"/>
    <property type="match status" value="1"/>
</dbReference>
<dbReference type="InterPro" id="IPR036259">
    <property type="entry name" value="MFS_trans_sf"/>
</dbReference>
<keyword evidence="2" id="KW-0813">Transport</keyword>
<feature type="transmembrane region" description="Helical" evidence="8">
    <location>
        <begin position="79"/>
        <end position="100"/>
    </location>
</feature>
<dbReference type="PROSITE" id="PS50850">
    <property type="entry name" value="MFS"/>
    <property type="match status" value="1"/>
</dbReference>
<keyword evidence="6 8" id="KW-0472">Membrane</keyword>
<feature type="transmembrane region" description="Helical" evidence="8">
    <location>
        <begin position="421"/>
        <end position="440"/>
    </location>
</feature>
<feature type="transmembrane region" description="Helical" evidence="8">
    <location>
        <begin position="136"/>
        <end position="156"/>
    </location>
</feature>
<evidence type="ECO:0000256" key="3">
    <source>
        <dbReference type="ARBA" id="ARBA00022475"/>
    </source>
</evidence>
<keyword evidence="11" id="KW-1185">Reference proteome</keyword>
<reference evidence="10 11" key="1">
    <citation type="submission" date="2024-10" db="EMBL/GenBank/DDBJ databases">
        <title>The Natural Products Discovery Center: Release of the First 8490 Sequenced Strains for Exploring Actinobacteria Biosynthetic Diversity.</title>
        <authorList>
            <person name="Kalkreuter E."/>
            <person name="Kautsar S.A."/>
            <person name="Yang D."/>
            <person name="Bader C.D."/>
            <person name="Teijaro C.N."/>
            <person name="Fluegel L."/>
            <person name="Davis C.M."/>
            <person name="Simpson J.R."/>
            <person name="Lauterbach L."/>
            <person name="Steele A.D."/>
            <person name="Gui C."/>
            <person name="Meng S."/>
            <person name="Li G."/>
            <person name="Viehrig K."/>
            <person name="Ye F."/>
            <person name="Su P."/>
            <person name="Kiefer A.F."/>
            <person name="Nichols A."/>
            <person name="Cepeda A.J."/>
            <person name="Yan W."/>
            <person name="Fan B."/>
            <person name="Jiang Y."/>
            <person name="Adhikari A."/>
            <person name="Zheng C.-J."/>
            <person name="Schuster L."/>
            <person name="Cowan T.M."/>
            <person name="Smanski M.J."/>
            <person name="Chevrette M.G."/>
            <person name="De Carvalho L.P.S."/>
            <person name="Shen B."/>
        </authorList>
    </citation>
    <scope>NUCLEOTIDE SEQUENCE [LARGE SCALE GENOMIC DNA]</scope>
    <source>
        <strain evidence="10 11">NPDC017990</strain>
    </source>
</reference>
<evidence type="ECO:0000313" key="11">
    <source>
        <dbReference type="Proteomes" id="UP001610818"/>
    </source>
</evidence>
<dbReference type="Pfam" id="PF00083">
    <property type="entry name" value="Sugar_tr"/>
    <property type="match status" value="1"/>
</dbReference>
<name>A0ABW7R2B9_9ACTN</name>
<dbReference type="Proteomes" id="UP001610818">
    <property type="component" value="Unassembled WGS sequence"/>
</dbReference>
<feature type="region of interest" description="Disordered" evidence="7">
    <location>
        <begin position="1"/>
        <end position="34"/>
    </location>
</feature>
<dbReference type="RefSeq" id="WP_190086660.1">
    <property type="nucleotide sequence ID" value="NZ_BMTR01000050.1"/>
</dbReference>
<organism evidence="10 11">
    <name type="scientific">Streptomyces longisporoflavus</name>
    <dbReference type="NCBI Taxonomy" id="28044"/>
    <lineage>
        <taxon>Bacteria</taxon>
        <taxon>Bacillati</taxon>
        <taxon>Actinomycetota</taxon>
        <taxon>Actinomycetes</taxon>
        <taxon>Kitasatosporales</taxon>
        <taxon>Streptomycetaceae</taxon>
        <taxon>Streptomyces</taxon>
    </lineage>
</organism>
<accession>A0ABW7R2B9</accession>
<sequence>MTSTLPNPPVTEAASAPPDRPARPVQAPAEPAPSSSRRVAVAGMIGSTVEWYDFYLYGTATALVFNELFFSSLDPVTGVLAAFGTYTVGFLARPLGAAVAGHVGDRLGRKPVLVASLFVMGLASALVGLLPTYRQAGLISPLLLVLLRLVQGFAVGAEQGGAAVLTVESATAKRRGLWGSFAMSGSSLGLLLSSSAFALTQWLTDDKAFLAWGWRVLFLSSVVLIVVGLVLRSTLQEPKVFTTAQPAEKPLRDIVRHHRAPLFQAIGMRISQTGASYFYTVFVLFYLTEQTGHPKSLGVTAVTVSAAVSMLTSPLWGAASDRFGRKPVFLFGAIGSALYVVPFFLLVQNGSAAVIVLAVVLGVNVFHDAMFGPQAAWFSELFRTDMRLSGAALGYQTGAVLGGGLLPLVATSLYLLAAETPWLVCGYFLLLSALTITAALRAPETRGRELG</sequence>